<evidence type="ECO:0000313" key="3">
    <source>
        <dbReference type="Proteomes" id="UP000265882"/>
    </source>
</evidence>
<dbReference type="EMBL" id="QZKU01000018">
    <property type="protein sequence ID" value="RJP25780.1"/>
    <property type="molecule type" value="Genomic_DNA"/>
</dbReference>
<accession>A0A3A4P8Q9</accession>
<gene>
    <name evidence="2" type="ORF">C4520_01805</name>
</gene>
<organism evidence="2 3">
    <name type="scientific">Abyssobacteria bacterium (strain SURF_5)</name>
    <dbReference type="NCBI Taxonomy" id="2093360"/>
    <lineage>
        <taxon>Bacteria</taxon>
        <taxon>Pseudomonadati</taxon>
        <taxon>Candidatus Hydrogenedentota</taxon>
        <taxon>Candidatus Abyssobacteria</taxon>
    </lineage>
</organism>
<feature type="region of interest" description="Disordered" evidence="1">
    <location>
        <begin position="48"/>
        <end position="80"/>
    </location>
</feature>
<comment type="caution">
    <text evidence="2">The sequence shown here is derived from an EMBL/GenBank/DDBJ whole genome shotgun (WGS) entry which is preliminary data.</text>
</comment>
<protein>
    <submittedName>
        <fullName evidence="2">Uncharacterized protein</fullName>
    </submittedName>
</protein>
<dbReference type="AlphaFoldDB" id="A0A3A4P8Q9"/>
<name>A0A3A4P8Q9_ABYX5</name>
<reference evidence="2 3" key="1">
    <citation type="journal article" date="2017" name="ISME J.">
        <title>Energy and carbon metabolisms in a deep terrestrial subsurface fluid microbial community.</title>
        <authorList>
            <person name="Momper L."/>
            <person name="Jungbluth S.P."/>
            <person name="Lee M.D."/>
            <person name="Amend J.P."/>
        </authorList>
    </citation>
    <scope>NUCLEOTIDE SEQUENCE [LARGE SCALE GENOMIC DNA]</scope>
    <source>
        <strain evidence="2">SURF_5</strain>
    </source>
</reference>
<proteinExistence type="predicted"/>
<evidence type="ECO:0000256" key="1">
    <source>
        <dbReference type="SAM" id="MobiDB-lite"/>
    </source>
</evidence>
<sequence>MSIQAGAGVSALKRVQVAAQLEREGEMLKKLALVLALLLTVGMTACEREGPAERTGEEIDEAAEEAGEALEEAGEETREE</sequence>
<dbReference type="Proteomes" id="UP000265882">
    <property type="component" value="Unassembled WGS sequence"/>
</dbReference>
<feature type="compositionally biased region" description="Acidic residues" evidence="1">
    <location>
        <begin position="58"/>
        <end position="80"/>
    </location>
</feature>
<evidence type="ECO:0000313" key="2">
    <source>
        <dbReference type="EMBL" id="RJP25780.1"/>
    </source>
</evidence>
<feature type="compositionally biased region" description="Basic and acidic residues" evidence="1">
    <location>
        <begin position="48"/>
        <end position="57"/>
    </location>
</feature>